<dbReference type="SUPFAM" id="SSF74650">
    <property type="entry name" value="Galactose mutarotase-like"/>
    <property type="match status" value="1"/>
</dbReference>
<accession>A0A5C5GEV5</accession>
<evidence type="ECO:0000313" key="3">
    <source>
        <dbReference type="Proteomes" id="UP000314011"/>
    </source>
</evidence>
<feature type="domain" description="Glycoside hydrolase family 38 N-terminal" evidence="1">
    <location>
        <begin position="7"/>
        <end position="275"/>
    </location>
</feature>
<dbReference type="SUPFAM" id="SSF88713">
    <property type="entry name" value="Glycoside hydrolase/deacetylase"/>
    <property type="match status" value="1"/>
</dbReference>
<dbReference type="GO" id="GO:0030246">
    <property type="term" value="F:carbohydrate binding"/>
    <property type="evidence" value="ECO:0007669"/>
    <property type="project" value="InterPro"/>
</dbReference>
<keyword evidence="3" id="KW-1185">Reference proteome</keyword>
<dbReference type="InterPro" id="IPR011330">
    <property type="entry name" value="Glyco_hydro/deAcase_b/a-brl"/>
</dbReference>
<dbReference type="Proteomes" id="UP000314011">
    <property type="component" value="Unassembled WGS sequence"/>
</dbReference>
<dbReference type="GO" id="GO:0006013">
    <property type="term" value="P:mannose metabolic process"/>
    <property type="evidence" value="ECO:0007669"/>
    <property type="project" value="InterPro"/>
</dbReference>
<organism evidence="2 3">
    <name type="scientific">Pelagovum pacificum</name>
    <dbReference type="NCBI Taxonomy" id="2588711"/>
    <lineage>
        <taxon>Bacteria</taxon>
        <taxon>Pseudomonadati</taxon>
        <taxon>Pseudomonadota</taxon>
        <taxon>Alphaproteobacteria</taxon>
        <taxon>Rhodobacterales</taxon>
        <taxon>Paracoccaceae</taxon>
        <taxon>Pelagovum</taxon>
    </lineage>
</organism>
<proteinExistence type="predicted"/>
<dbReference type="RefSeq" id="WP_140193925.1">
    <property type="nucleotide sequence ID" value="NZ_CP065915.1"/>
</dbReference>
<reference evidence="2 3" key="1">
    <citation type="submission" date="2019-06" db="EMBL/GenBank/DDBJ databases">
        <title>Genome of new Rhodobacteraceae sp. SM1903.</title>
        <authorList>
            <person name="Ren X."/>
        </authorList>
    </citation>
    <scope>NUCLEOTIDE SEQUENCE [LARGE SCALE GENOMIC DNA]</scope>
    <source>
        <strain evidence="2 3">SM1903</strain>
    </source>
</reference>
<dbReference type="Gene3D" id="3.20.110.10">
    <property type="entry name" value="Glycoside hydrolase 38, N terminal domain"/>
    <property type="match status" value="1"/>
</dbReference>
<dbReference type="InterPro" id="IPR027291">
    <property type="entry name" value="Glyco_hydro_38_N_sf"/>
</dbReference>
<name>A0A5C5GEV5_9RHOB</name>
<sequence length="885" mass="97405">MAINELLIINHTHTDIGYTDYADTLFRHQRAIIDDALDMVEREQDRPEEARFRWTCEVSAITADWFQNASGKQKARFLDLYEKGLVGAGAMPVHWTPLISPANAIRSLKHLKTLRDEGLDPKIAMQCDVNGLGWFWTDILIDLGVEGFLLEPNPHRGMKYNDMLRVFDWTSPSGRNLFTVHGWHYSVGVNTFFFGNNDMELTQKTLDRVTADLEERRHYPYSKAILPITNNAAPDNGFATQGVSDFVERWNAEGRSPRLRICTVEQAMAGMRESVAEEGNPLPAHAGDWSDFWVDGVGSTSYETVVARTGERLLPVTDLLAGFTATGKTELLDKAADEIQYYDEHTWGAYSSHSSPDSPFTRMQLSWKTHRAHHGFALALEATRTEAIRHVHDVADGKIEGDHILRRVNGKGVRVEGNVFDPGPIEEHSYYVANPSAVARKVTWPVPADHAGSAPQTILDSHSSNYFLTEMQSRGEQVPSKTHVITAELPPYSEAIVKPVAFEPAPGIASGDGWIENDRWRLEVDPKDGSIRSLKDKGTGRECVNPDEAPGKLVYEALKDPSKGRFATFGGNYDWSRMETVIWPETTDYVRRTADSVTIGEVSQDTHALSIEVKLAWSHGDKATIHYRLPHAGEGIEVDSMIHKMPITDPESFYMVFGTTGANAKVGLDVGDRVIDAATQQIPLSCEAWIGIQRFATVATDDSALVIASPDAPLAQPFGIQTENAGSDRKGNDPAVAFWLLNNHWDTNFPITQAGGIPFRFRLLPQAMLDMTEATAFAETATTPPVIVRAYGSSEVTPRTLLDLSGAKDVTARVRRTWDDGGLLVTLVNSGDAGEVTLATPGRSFGTAKLVDPAEAPRADGDLDVSDGKVTVSLPAGGTAYVRLD</sequence>
<evidence type="ECO:0000259" key="1">
    <source>
        <dbReference type="Pfam" id="PF01074"/>
    </source>
</evidence>
<dbReference type="EMBL" id="VFFF01000001">
    <property type="protein sequence ID" value="TNY33238.1"/>
    <property type="molecule type" value="Genomic_DNA"/>
</dbReference>
<dbReference type="InterPro" id="IPR000602">
    <property type="entry name" value="Glyco_hydro_38_N"/>
</dbReference>
<dbReference type="OrthoDB" id="237949at2"/>
<evidence type="ECO:0000313" key="2">
    <source>
        <dbReference type="EMBL" id="TNY33238.1"/>
    </source>
</evidence>
<comment type="caution">
    <text evidence="2">The sequence shown here is derived from an EMBL/GenBank/DDBJ whole genome shotgun (WGS) entry which is preliminary data.</text>
</comment>
<dbReference type="GO" id="GO:0004559">
    <property type="term" value="F:alpha-mannosidase activity"/>
    <property type="evidence" value="ECO:0007669"/>
    <property type="project" value="InterPro"/>
</dbReference>
<dbReference type="Pfam" id="PF01074">
    <property type="entry name" value="Glyco_hydro_38N"/>
    <property type="match status" value="1"/>
</dbReference>
<dbReference type="InterPro" id="IPR011013">
    <property type="entry name" value="Gal_mutarotase_sf_dom"/>
</dbReference>
<dbReference type="AlphaFoldDB" id="A0A5C5GEV5"/>
<gene>
    <name evidence="2" type="ORF">FHY64_08175</name>
</gene>
<protein>
    <recommendedName>
        <fullName evidence="1">Glycoside hydrolase family 38 N-terminal domain-containing protein</fullName>
    </recommendedName>
</protein>